<proteinExistence type="predicted"/>
<dbReference type="Gene3D" id="3.40.630.30">
    <property type="match status" value="1"/>
</dbReference>
<evidence type="ECO:0000256" key="2">
    <source>
        <dbReference type="ARBA" id="ARBA00023315"/>
    </source>
</evidence>
<dbReference type="InterPro" id="IPR000182">
    <property type="entry name" value="GNAT_dom"/>
</dbReference>
<dbReference type="AlphaFoldDB" id="A0A6C0FZY3"/>
<dbReference type="EMBL" id="CP048209">
    <property type="protein sequence ID" value="QHT61642.1"/>
    <property type="molecule type" value="Genomic_DNA"/>
</dbReference>
<organism evidence="4 5">
    <name type="scientific">Paenibacillus lycopersici</name>
    <dbReference type="NCBI Taxonomy" id="2704462"/>
    <lineage>
        <taxon>Bacteria</taxon>
        <taxon>Bacillati</taxon>
        <taxon>Bacillota</taxon>
        <taxon>Bacilli</taxon>
        <taxon>Bacillales</taxon>
        <taxon>Paenibacillaceae</taxon>
        <taxon>Paenibacillus</taxon>
    </lineage>
</organism>
<evidence type="ECO:0000313" key="5">
    <source>
        <dbReference type="Proteomes" id="UP000476064"/>
    </source>
</evidence>
<evidence type="ECO:0000313" key="4">
    <source>
        <dbReference type="EMBL" id="QHT61642.1"/>
    </source>
</evidence>
<dbReference type="PANTHER" id="PTHR10908:SF0">
    <property type="entry name" value="SEROTONIN N-ACETYLTRANSFERASE"/>
    <property type="match status" value="1"/>
</dbReference>
<sequence>MTPNESASPFELRLMREEDLQAAHALELACYPAEAAATRDAFSYRQKHFPGYFRSAWRNGSLIGLACGVRTAEDSCESDALKGAHDAEAAGRHLCVLSVAVSEQSRGLGVGKALMEALIGQAKADRLESIVLMCEAGLIRFYERLGFRYAGRSASEHGGLQWHEMKLQLA</sequence>
<dbReference type="Pfam" id="PF00583">
    <property type="entry name" value="Acetyltransf_1"/>
    <property type="match status" value="1"/>
</dbReference>
<dbReference type="PROSITE" id="PS51186">
    <property type="entry name" value="GNAT"/>
    <property type="match status" value="1"/>
</dbReference>
<dbReference type="RefSeq" id="WP_162358081.1">
    <property type="nucleotide sequence ID" value="NZ_CP048209.1"/>
</dbReference>
<dbReference type="GO" id="GO:0008080">
    <property type="term" value="F:N-acetyltransferase activity"/>
    <property type="evidence" value="ECO:0007669"/>
    <property type="project" value="UniProtKB-ARBA"/>
</dbReference>
<name>A0A6C0FZY3_9BACL</name>
<reference evidence="4 5" key="1">
    <citation type="submission" date="2020-01" db="EMBL/GenBank/DDBJ databases">
        <title>Paenibacillus sp. nov., isolated from tomato rhizosphere.</title>
        <authorList>
            <person name="Weon H.-Y."/>
            <person name="Lee S.A."/>
        </authorList>
    </citation>
    <scope>NUCLEOTIDE SEQUENCE [LARGE SCALE GENOMIC DNA]</scope>
    <source>
        <strain evidence="4 5">12200R-189</strain>
    </source>
</reference>
<keyword evidence="1 4" id="KW-0808">Transferase</keyword>
<dbReference type="Proteomes" id="UP000476064">
    <property type="component" value="Chromosome"/>
</dbReference>
<keyword evidence="5" id="KW-1185">Reference proteome</keyword>
<feature type="domain" description="N-acetyltransferase" evidence="3">
    <location>
        <begin position="10"/>
        <end position="170"/>
    </location>
</feature>
<dbReference type="InterPro" id="IPR016181">
    <property type="entry name" value="Acyl_CoA_acyltransferase"/>
</dbReference>
<dbReference type="SUPFAM" id="SSF55729">
    <property type="entry name" value="Acyl-CoA N-acyltransferases (Nat)"/>
    <property type="match status" value="1"/>
</dbReference>
<evidence type="ECO:0000259" key="3">
    <source>
        <dbReference type="PROSITE" id="PS51186"/>
    </source>
</evidence>
<dbReference type="CDD" id="cd04301">
    <property type="entry name" value="NAT_SF"/>
    <property type="match status" value="1"/>
</dbReference>
<keyword evidence="2" id="KW-0012">Acyltransferase</keyword>
<dbReference type="InterPro" id="IPR051635">
    <property type="entry name" value="SNAT-like"/>
</dbReference>
<dbReference type="KEGG" id="plyc:GXP70_17810"/>
<accession>A0A6C0FZY3</accession>
<protein>
    <submittedName>
        <fullName evidence="4">GNAT family N-acetyltransferase</fullName>
    </submittedName>
</protein>
<gene>
    <name evidence="4" type="ORF">GXP70_17810</name>
</gene>
<dbReference type="PANTHER" id="PTHR10908">
    <property type="entry name" value="SEROTONIN N-ACETYLTRANSFERASE"/>
    <property type="match status" value="1"/>
</dbReference>
<evidence type="ECO:0000256" key="1">
    <source>
        <dbReference type="ARBA" id="ARBA00022679"/>
    </source>
</evidence>